<accession>A0A964WU17</accession>
<dbReference type="RefSeq" id="WP_161140919.1">
    <property type="nucleotide sequence ID" value="NZ_SPKJ01000041.1"/>
</dbReference>
<name>A0A964WU17_9HYPH</name>
<protein>
    <recommendedName>
        <fullName evidence="4">Lipoprotein</fullName>
    </recommendedName>
</protein>
<dbReference type="Proteomes" id="UP000773614">
    <property type="component" value="Unassembled WGS sequence"/>
</dbReference>
<proteinExistence type="predicted"/>
<sequence length="183" mass="19383">MTLASVLRLSLGPALALAVAGCQSLGGGQSAPPETAQPVDVRKFIGPDYCPQLSVRSGTEVLRRYERGHEDDKASIVWQASIGDTARECLYDGQGNLTIRIGVSGRVAAGPKGGAGDVTLPLRIAVTRAGQIVLSSDLHIIQATIPPELSTVFAQVYEVTVPSPGEHRDYLVYVGFDDQAKKK</sequence>
<dbReference type="EMBL" id="SPKJ01000041">
    <property type="protein sequence ID" value="MYZ48573.1"/>
    <property type="molecule type" value="Genomic_DNA"/>
</dbReference>
<evidence type="ECO:0008006" key="4">
    <source>
        <dbReference type="Google" id="ProtNLM"/>
    </source>
</evidence>
<dbReference type="OrthoDB" id="7678486at2"/>
<reference evidence="2" key="1">
    <citation type="submission" date="2019-03" db="EMBL/GenBank/DDBJ databases">
        <title>Afifella sp. nov., isolated from activated sludge.</title>
        <authorList>
            <person name="Li Q."/>
            <person name="Liu Y."/>
        </authorList>
    </citation>
    <scope>NUCLEOTIDE SEQUENCE</scope>
    <source>
        <strain evidence="2">L72</strain>
    </source>
</reference>
<keyword evidence="3" id="KW-1185">Reference proteome</keyword>
<evidence type="ECO:0000256" key="1">
    <source>
        <dbReference type="SAM" id="SignalP"/>
    </source>
</evidence>
<dbReference type="AlphaFoldDB" id="A0A964WU17"/>
<evidence type="ECO:0000313" key="3">
    <source>
        <dbReference type="Proteomes" id="UP000773614"/>
    </source>
</evidence>
<gene>
    <name evidence="2" type="ORF">E4O86_12715</name>
</gene>
<keyword evidence="1" id="KW-0732">Signal</keyword>
<comment type="caution">
    <text evidence="2">The sequence shown here is derived from an EMBL/GenBank/DDBJ whole genome shotgun (WGS) entry which is preliminary data.</text>
</comment>
<evidence type="ECO:0000313" key="2">
    <source>
        <dbReference type="EMBL" id="MYZ48573.1"/>
    </source>
</evidence>
<organism evidence="2 3">
    <name type="scientific">Propylenella binzhouense</name>
    <dbReference type="NCBI Taxonomy" id="2555902"/>
    <lineage>
        <taxon>Bacteria</taxon>
        <taxon>Pseudomonadati</taxon>
        <taxon>Pseudomonadota</taxon>
        <taxon>Alphaproteobacteria</taxon>
        <taxon>Hyphomicrobiales</taxon>
        <taxon>Propylenellaceae</taxon>
        <taxon>Propylenella</taxon>
    </lineage>
</organism>
<feature type="signal peptide" evidence="1">
    <location>
        <begin position="1"/>
        <end position="18"/>
    </location>
</feature>
<feature type="chain" id="PRO_5037928475" description="Lipoprotein" evidence="1">
    <location>
        <begin position="19"/>
        <end position="183"/>
    </location>
</feature>